<dbReference type="PANTHER" id="PTHR35810">
    <property type="entry name" value="CYTOPLASMIC PROTEIN-RELATED"/>
    <property type="match status" value="1"/>
</dbReference>
<reference evidence="2" key="1">
    <citation type="journal article" date="2019" name="Int. J. Syst. Evol. Microbiol.">
        <title>The Global Catalogue of Microorganisms (GCM) 10K type strain sequencing project: providing services to taxonomists for standard genome sequencing and annotation.</title>
        <authorList>
            <consortium name="The Broad Institute Genomics Platform"/>
            <consortium name="The Broad Institute Genome Sequencing Center for Infectious Disease"/>
            <person name="Wu L."/>
            <person name="Ma J."/>
        </authorList>
    </citation>
    <scope>NUCLEOTIDE SEQUENCE [LARGE SCALE GENOMIC DNA]</scope>
    <source>
        <strain evidence="2">CGMCC 1.12479</strain>
    </source>
</reference>
<proteinExistence type="predicted"/>
<accession>A0ABQ1N6H9</accession>
<organism evidence="1 2">
    <name type="scientific">Belliella aquatica</name>
    <dbReference type="NCBI Taxonomy" id="1323734"/>
    <lineage>
        <taxon>Bacteria</taxon>
        <taxon>Pseudomonadati</taxon>
        <taxon>Bacteroidota</taxon>
        <taxon>Cytophagia</taxon>
        <taxon>Cytophagales</taxon>
        <taxon>Cyclobacteriaceae</taxon>
        <taxon>Belliella</taxon>
    </lineage>
</organism>
<dbReference type="InterPro" id="IPR011204">
    <property type="entry name" value="Virulence_RhuM-like"/>
</dbReference>
<comment type="caution">
    <text evidence="1">The sequence shown here is derived from an EMBL/GenBank/DDBJ whole genome shotgun (WGS) entry which is preliminary data.</text>
</comment>
<evidence type="ECO:0000313" key="1">
    <source>
        <dbReference type="EMBL" id="GGC49833.1"/>
    </source>
</evidence>
<dbReference type="Pfam" id="PF13310">
    <property type="entry name" value="Virulence_RhuM"/>
    <property type="match status" value="1"/>
</dbReference>
<dbReference type="EMBL" id="BMFD01000014">
    <property type="protein sequence ID" value="GGC49833.1"/>
    <property type="molecule type" value="Genomic_DNA"/>
</dbReference>
<evidence type="ECO:0000313" key="2">
    <source>
        <dbReference type="Proteomes" id="UP000635885"/>
    </source>
</evidence>
<dbReference type="RefSeq" id="WP_188443963.1">
    <property type="nucleotide sequence ID" value="NZ_BMFD01000014.1"/>
</dbReference>
<gene>
    <name evidence="1" type="ORF">GCM10010993_30450</name>
</gene>
<evidence type="ECO:0008006" key="3">
    <source>
        <dbReference type="Google" id="ProtNLM"/>
    </source>
</evidence>
<name>A0ABQ1N6H9_9BACT</name>
<dbReference type="PANTHER" id="PTHR35810:SF1">
    <property type="entry name" value="CYTOPLASMIC PROTEIN"/>
    <property type="match status" value="1"/>
</dbReference>
<dbReference type="Proteomes" id="UP000635885">
    <property type="component" value="Unassembled WGS sequence"/>
</dbReference>
<keyword evidence="2" id="KW-1185">Reference proteome</keyword>
<protein>
    <recommendedName>
        <fullName evidence="3">Virulence protein</fullName>
    </recommendedName>
</protein>
<sequence length="179" mass="21021">MTDLASENNFILYTAPSGEVSLKVLIQNDTIWLTQKAMGLIFETSPQNITIHLKNIFQSRELDEYSTCKEFLQVQIEGGREVSRRYKMYNLDAIISVGYRVNSAKATQFRIWATKTLREYIIKGFVLDDDRLKQGETLFGKDYFKELLERIRSIRASERRIYQQITDIFSESWRGIREV</sequence>